<dbReference type="EMBL" id="SJPT01000008">
    <property type="protein sequence ID" value="TWU20646.1"/>
    <property type="molecule type" value="Genomic_DNA"/>
</dbReference>
<keyword evidence="2" id="KW-1185">Reference proteome</keyword>
<gene>
    <name evidence="1" type="ORF">Pla52o_45250</name>
</gene>
<dbReference type="Proteomes" id="UP000316304">
    <property type="component" value="Unassembled WGS sequence"/>
</dbReference>
<protein>
    <submittedName>
        <fullName evidence="1">Uncharacterized protein</fullName>
    </submittedName>
</protein>
<proteinExistence type="predicted"/>
<comment type="caution">
    <text evidence="1">The sequence shown here is derived from an EMBL/GenBank/DDBJ whole genome shotgun (WGS) entry which is preliminary data.</text>
</comment>
<evidence type="ECO:0000313" key="1">
    <source>
        <dbReference type="EMBL" id="TWU20646.1"/>
    </source>
</evidence>
<organism evidence="1 2">
    <name type="scientific">Novipirellula galeiformis</name>
    <dbReference type="NCBI Taxonomy" id="2528004"/>
    <lineage>
        <taxon>Bacteria</taxon>
        <taxon>Pseudomonadati</taxon>
        <taxon>Planctomycetota</taxon>
        <taxon>Planctomycetia</taxon>
        <taxon>Pirellulales</taxon>
        <taxon>Pirellulaceae</taxon>
        <taxon>Novipirellula</taxon>
    </lineage>
</organism>
<dbReference type="AlphaFoldDB" id="A0A5C6CB74"/>
<accession>A0A5C6CB74</accession>
<reference evidence="1 2" key="1">
    <citation type="submission" date="2019-02" db="EMBL/GenBank/DDBJ databases">
        <title>Deep-cultivation of Planctomycetes and their phenomic and genomic characterization uncovers novel biology.</title>
        <authorList>
            <person name="Wiegand S."/>
            <person name="Jogler M."/>
            <person name="Boedeker C."/>
            <person name="Pinto D."/>
            <person name="Vollmers J."/>
            <person name="Rivas-Marin E."/>
            <person name="Kohn T."/>
            <person name="Peeters S.H."/>
            <person name="Heuer A."/>
            <person name="Rast P."/>
            <person name="Oberbeckmann S."/>
            <person name="Bunk B."/>
            <person name="Jeske O."/>
            <person name="Meyerdierks A."/>
            <person name="Storesund J.E."/>
            <person name="Kallscheuer N."/>
            <person name="Luecker S."/>
            <person name="Lage O.M."/>
            <person name="Pohl T."/>
            <person name="Merkel B.J."/>
            <person name="Hornburger P."/>
            <person name="Mueller R.-W."/>
            <person name="Bruemmer F."/>
            <person name="Labrenz M."/>
            <person name="Spormann A.M."/>
            <person name="Op Den Camp H."/>
            <person name="Overmann J."/>
            <person name="Amann R."/>
            <person name="Jetten M.S.M."/>
            <person name="Mascher T."/>
            <person name="Medema M.H."/>
            <person name="Devos D.P."/>
            <person name="Kaster A.-K."/>
            <person name="Ovreas L."/>
            <person name="Rohde M."/>
            <person name="Galperin M.Y."/>
            <person name="Jogler C."/>
        </authorList>
    </citation>
    <scope>NUCLEOTIDE SEQUENCE [LARGE SCALE GENOMIC DNA]</scope>
    <source>
        <strain evidence="1 2">Pla52o</strain>
    </source>
</reference>
<sequence>MQATGTAEIILDREPMQYDLARSNRRLKDGVVKKSERQAYLVESFEETLFKLGQVRD</sequence>
<name>A0A5C6CB74_9BACT</name>
<evidence type="ECO:0000313" key="2">
    <source>
        <dbReference type="Proteomes" id="UP000316304"/>
    </source>
</evidence>